<dbReference type="RefSeq" id="WP_163250527.1">
    <property type="nucleotide sequence ID" value="NZ_JAAIUV010000004.1"/>
</dbReference>
<protein>
    <submittedName>
        <fullName evidence="1">Uncharacterized protein</fullName>
    </submittedName>
</protein>
<dbReference type="AlphaFoldDB" id="A0A6B3TM76"/>
<evidence type="ECO:0000313" key="1">
    <source>
        <dbReference type="EMBL" id="NEX77993.1"/>
    </source>
</evidence>
<evidence type="ECO:0000313" key="2">
    <source>
        <dbReference type="Proteomes" id="UP000481621"/>
    </source>
</evidence>
<comment type="caution">
    <text evidence="1">The sequence shown here is derived from an EMBL/GenBank/DDBJ whole genome shotgun (WGS) entry which is preliminary data.</text>
</comment>
<keyword evidence="2" id="KW-1185">Reference proteome</keyword>
<proteinExistence type="predicted"/>
<gene>
    <name evidence="1" type="ORF">G4Z05_03705</name>
</gene>
<organism evidence="1 2">
    <name type="scientific">Neobacillus thermocopriae</name>
    <dbReference type="NCBI Taxonomy" id="1215031"/>
    <lineage>
        <taxon>Bacteria</taxon>
        <taxon>Bacillati</taxon>
        <taxon>Bacillota</taxon>
        <taxon>Bacilli</taxon>
        <taxon>Bacillales</taxon>
        <taxon>Bacillaceae</taxon>
        <taxon>Neobacillus</taxon>
    </lineage>
</organism>
<sequence>MQKLISVVLILMLLPIPLPLEKGNDQMKEPILKVKLVNFLGNKTEMKLKPSVNYKTSDSNIILQTGVTYIVKQKNGKLFLYKGEDLLNTYAIFKVQPMDNKGYIQINDRPYLGSFEFIVENGQYVRPINSVDMEDYLKGVVPIEMYPS</sequence>
<dbReference type="EMBL" id="JAAIUV010000004">
    <property type="protein sequence ID" value="NEX77993.1"/>
    <property type="molecule type" value="Genomic_DNA"/>
</dbReference>
<dbReference type="Proteomes" id="UP000481621">
    <property type="component" value="Unassembled WGS sequence"/>
</dbReference>
<reference evidence="1" key="1">
    <citation type="submission" date="2020-02" db="EMBL/GenBank/DDBJ databases">
        <title>Bacillus sedimentmangrovi sp. nov., isolated from sediment of the mangrove ecosystem.</title>
        <authorList>
            <person name="Liu G."/>
        </authorList>
    </citation>
    <scope>NUCLEOTIDE SEQUENCE [LARGE SCALE GENOMIC DNA]</scope>
    <source>
        <strain evidence="1">SgZ-7</strain>
    </source>
</reference>
<accession>A0A6B3TM76</accession>
<name>A0A6B3TM76_9BACI</name>